<proteinExistence type="predicted"/>
<dbReference type="Proteomes" id="UP001161017">
    <property type="component" value="Unassembled WGS sequence"/>
</dbReference>
<gene>
    <name evidence="2" type="ORF">OHK93_000538</name>
</gene>
<feature type="compositionally biased region" description="Basic and acidic residues" evidence="1">
    <location>
        <begin position="14"/>
        <end position="26"/>
    </location>
</feature>
<comment type="caution">
    <text evidence="2">The sequence shown here is derived from an EMBL/GenBank/DDBJ whole genome shotgun (WGS) entry which is preliminary data.</text>
</comment>
<evidence type="ECO:0000313" key="3">
    <source>
        <dbReference type="Proteomes" id="UP001161017"/>
    </source>
</evidence>
<keyword evidence="3" id="KW-1185">Reference proteome</keyword>
<evidence type="ECO:0000256" key="1">
    <source>
        <dbReference type="SAM" id="MobiDB-lite"/>
    </source>
</evidence>
<feature type="region of interest" description="Disordered" evidence="1">
    <location>
        <begin position="1"/>
        <end position="62"/>
    </location>
</feature>
<dbReference type="PANTHER" id="PTHR37848">
    <property type="entry name" value="EXPRESSED PROTEIN"/>
    <property type="match status" value="1"/>
</dbReference>
<reference evidence="2" key="1">
    <citation type="journal article" date="2023" name="Genome Biol. Evol.">
        <title>First Whole Genome Sequence and Flow Cytometry Genome Size Data for the Lichen-Forming Fungus Ramalina farinacea (Ascomycota).</title>
        <authorList>
            <person name="Llewellyn T."/>
            <person name="Mian S."/>
            <person name="Hill R."/>
            <person name="Leitch I.J."/>
            <person name="Gaya E."/>
        </authorList>
    </citation>
    <scope>NUCLEOTIDE SEQUENCE</scope>
    <source>
        <strain evidence="2">LIQ254RAFAR</strain>
    </source>
</reference>
<dbReference type="PANTHER" id="PTHR37848:SF1">
    <property type="entry name" value="SUN DOMAIN-CONTAINING PROTEIN"/>
    <property type="match status" value="1"/>
</dbReference>
<accession>A0AA43TNF6</accession>
<name>A0AA43TNF6_9LECA</name>
<dbReference type="EMBL" id="JAPUFD010000001">
    <property type="protein sequence ID" value="MDI1485401.1"/>
    <property type="molecule type" value="Genomic_DNA"/>
</dbReference>
<protein>
    <submittedName>
        <fullName evidence="2">Uncharacterized protein</fullName>
    </submittedName>
</protein>
<organism evidence="2 3">
    <name type="scientific">Ramalina farinacea</name>
    <dbReference type="NCBI Taxonomy" id="258253"/>
    <lineage>
        <taxon>Eukaryota</taxon>
        <taxon>Fungi</taxon>
        <taxon>Dikarya</taxon>
        <taxon>Ascomycota</taxon>
        <taxon>Pezizomycotina</taxon>
        <taxon>Lecanoromycetes</taxon>
        <taxon>OSLEUM clade</taxon>
        <taxon>Lecanoromycetidae</taxon>
        <taxon>Lecanorales</taxon>
        <taxon>Lecanorineae</taxon>
        <taxon>Ramalinaceae</taxon>
        <taxon>Ramalina</taxon>
    </lineage>
</organism>
<evidence type="ECO:0000313" key="2">
    <source>
        <dbReference type="EMBL" id="MDI1485401.1"/>
    </source>
</evidence>
<dbReference type="AlphaFoldDB" id="A0AA43TNF6"/>
<sequence>MSKSTPDLPARRPVAREPQDSAEEHPPAYSAGPASPPPNASSSNPERPLAQPSPSSLTPQIDKPTVDFSAYAIRGSTFSKDTSSRTLHHAGLCSDPAALEKLLEAQLSLPPIPIIRIRGHRREVEAREDFDLRLNLLPLILRGPHGGRDWHHIKCLEKGELGLRGTGVAETLTPSIEGGLRAWIHRFCDDRSQHKSFTIRRTITGWDTESLEGQLRTLLASKIGYPGHVQISFVLTHATLTVHTPNPPGFLDHATSMLFSGKKKEVKQYEPVKSVWPYSIAVHADNGERRRIPAVKSEAEWFAQWRAAIAMGVCERRKGWISAEDQMDLMLVPERGEMKWSGQASSPSQPHG</sequence>